<reference evidence="2 3" key="1">
    <citation type="journal article" date="2019" name="Sci. Rep.">
        <title>Orb-weaving spider Araneus ventricosus genome elucidates the spidroin gene catalogue.</title>
        <authorList>
            <person name="Kono N."/>
            <person name="Nakamura H."/>
            <person name="Ohtoshi R."/>
            <person name="Moran D.A.P."/>
            <person name="Shinohara A."/>
            <person name="Yoshida Y."/>
            <person name="Fujiwara M."/>
            <person name="Mori M."/>
            <person name="Tomita M."/>
            <person name="Arakawa K."/>
        </authorList>
    </citation>
    <scope>NUCLEOTIDE SEQUENCE [LARGE SCALE GENOMIC DNA]</scope>
</reference>
<dbReference type="AlphaFoldDB" id="A0A4Y2EVF6"/>
<organism evidence="2 3">
    <name type="scientific">Araneus ventricosus</name>
    <name type="common">Orbweaver spider</name>
    <name type="synonym">Epeira ventricosa</name>
    <dbReference type="NCBI Taxonomy" id="182803"/>
    <lineage>
        <taxon>Eukaryota</taxon>
        <taxon>Metazoa</taxon>
        <taxon>Ecdysozoa</taxon>
        <taxon>Arthropoda</taxon>
        <taxon>Chelicerata</taxon>
        <taxon>Arachnida</taxon>
        <taxon>Araneae</taxon>
        <taxon>Araneomorphae</taxon>
        <taxon>Entelegynae</taxon>
        <taxon>Araneoidea</taxon>
        <taxon>Araneidae</taxon>
        <taxon>Araneus</taxon>
    </lineage>
</organism>
<evidence type="ECO:0000256" key="1">
    <source>
        <dbReference type="SAM" id="MobiDB-lite"/>
    </source>
</evidence>
<accession>A0A4Y2EVF6</accession>
<name>A0A4Y2EVF6_ARAVE</name>
<dbReference type="Proteomes" id="UP000499080">
    <property type="component" value="Unassembled WGS sequence"/>
</dbReference>
<dbReference type="EMBL" id="BGPR01000709">
    <property type="protein sequence ID" value="GBM32487.1"/>
    <property type="molecule type" value="Genomic_DNA"/>
</dbReference>
<evidence type="ECO:0000313" key="3">
    <source>
        <dbReference type="Proteomes" id="UP000499080"/>
    </source>
</evidence>
<proteinExistence type="predicted"/>
<feature type="region of interest" description="Disordered" evidence="1">
    <location>
        <begin position="97"/>
        <end position="146"/>
    </location>
</feature>
<keyword evidence="3" id="KW-1185">Reference proteome</keyword>
<evidence type="ECO:0000313" key="2">
    <source>
        <dbReference type="EMBL" id="GBM32487.1"/>
    </source>
</evidence>
<comment type="caution">
    <text evidence="2">The sequence shown here is derived from an EMBL/GenBank/DDBJ whole genome shotgun (WGS) entry which is preliminary data.</text>
</comment>
<gene>
    <name evidence="2" type="ORF">AVEN_156585_1</name>
</gene>
<feature type="region of interest" description="Disordered" evidence="1">
    <location>
        <begin position="14"/>
        <end position="33"/>
    </location>
</feature>
<protein>
    <submittedName>
        <fullName evidence="2">Uncharacterized protein</fullName>
    </submittedName>
</protein>
<sequence length="146" mass="15934">MSNTSLSLDFRRGNGGLVVRSRPRAGGPQVRNPIPPKNRRIRSLVQQKEKPHLHLRKRNLFLNLRRPCLSKTGASLKDLKPKKSIALEAGKAGLATKGLPSLFGNPSTSELLKIHPSEDDDDDLQMSCEQPATPLTGVDNSPPLSS</sequence>